<accession>A0ACD3ATZ3</accession>
<reference evidence="1 2" key="1">
    <citation type="journal article" date="2019" name="Nat. Ecol. Evol.">
        <title>Megaphylogeny resolves global patterns of mushroom evolution.</title>
        <authorList>
            <person name="Varga T."/>
            <person name="Krizsan K."/>
            <person name="Foldi C."/>
            <person name="Dima B."/>
            <person name="Sanchez-Garcia M."/>
            <person name="Sanchez-Ramirez S."/>
            <person name="Szollosi G.J."/>
            <person name="Szarkandi J.G."/>
            <person name="Papp V."/>
            <person name="Albert L."/>
            <person name="Andreopoulos W."/>
            <person name="Angelini C."/>
            <person name="Antonin V."/>
            <person name="Barry K.W."/>
            <person name="Bougher N.L."/>
            <person name="Buchanan P."/>
            <person name="Buyck B."/>
            <person name="Bense V."/>
            <person name="Catcheside P."/>
            <person name="Chovatia M."/>
            <person name="Cooper J."/>
            <person name="Damon W."/>
            <person name="Desjardin D."/>
            <person name="Finy P."/>
            <person name="Geml J."/>
            <person name="Haridas S."/>
            <person name="Hughes K."/>
            <person name="Justo A."/>
            <person name="Karasinski D."/>
            <person name="Kautmanova I."/>
            <person name="Kiss B."/>
            <person name="Kocsube S."/>
            <person name="Kotiranta H."/>
            <person name="LaButti K.M."/>
            <person name="Lechner B.E."/>
            <person name="Liimatainen K."/>
            <person name="Lipzen A."/>
            <person name="Lukacs Z."/>
            <person name="Mihaltcheva S."/>
            <person name="Morgado L.N."/>
            <person name="Niskanen T."/>
            <person name="Noordeloos M.E."/>
            <person name="Ohm R.A."/>
            <person name="Ortiz-Santana B."/>
            <person name="Ovrebo C."/>
            <person name="Racz N."/>
            <person name="Riley R."/>
            <person name="Savchenko A."/>
            <person name="Shiryaev A."/>
            <person name="Soop K."/>
            <person name="Spirin V."/>
            <person name="Szebenyi C."/>
            <person name="Tomsovsky M."/>
            <person name="Tulloss R.E."/>
            <person name="Uehling J."/>
            <person name="Grigoriev I.V."/>
            <person name="Vagvolgyi C."/>
            <person name="Papp T."/>
            <person name="Martin F.M."/>
            <person name="Miettinen O."/>
            <person name="Hibbett D.S."/>
            <person name="Nagy L.G."/>
        </authorList>
    </citation>
    <scope>NUCLEOTIDE SEQUENCE [LARGE SCALE GENOMIC DNA]</scope>
    <source>
        <strain evidence="1 2">NL-1719</strain>
    </source>
</reference>
<organism evidence="1 2">
    <name type="scientific">Pluteus cervinus</name>
    <dbReference type="NCBI Taxonomy" id="181527"/>
    <lineage>
        <taxon>Eukaryota</taxon>
        <taxon>Fungi</taxon>
        <taxon>Dikarya</taxon>
        <taxon>Basidiomycota</taxon>
        <taxon>Agaricomycotina</taxon>
        <taxon>Agaricomycetes</taxon>
        <taxon>Agaricomycetidae</taxon>
        <taxon>Agaricales</taxon>
        <taxon>Pluteineae</taxon>
        <taxon>Pluteaceae</taxon>
        <taxon>Pluteus</taxon>
    </lineage>
</organism>
<evidence type="ECO:0000313" key="1">
    <source>
        <dbReference type="EMBL" id="TFK68819.1"/>
    </source>
</evidence>
<dbReference type="EMBL" id="ML208343">
    <property type="protein sequence ID" value="TFK68819.1"/>
    <property type="molecule type" value="Genomic_DNA"/>
</dbReference>
<evidence type="ECO:0000313" key="2">
    <source>
        <dbReference type="Proteomes" id="UP000308600"/>
    </source>
</evidence>
<gene>
    <name evidence="1" type="ORF">BDN72DRAFT_649274</name>
</gene>
<name>A0ACD3ATZ3_9AGAR</name>
<keyword evidence="2" id="KW-1185">Reference proteome</keyword>
<protein>
    <submittedName>
        <fullName evidence="1">Uncharacterized protein</fullName>
    </submittedName>
</protein>
<sequence length="135" mass="15285">MFDHCHRTGAFYASYNTTGLYASGHNFFYSTIILHACETATILVLGTSWLVGVTKHGSPWHRLASRIRPTRSPRKIRQPRALTQLEPESPPVATRRSGVPFTNPYVCCHVTETFCNGFSTLRVAPRLIRNPRRVE</sequence>
<dbReference type="Proteomes" id="UP000308600">
    <property type="component" value="Unassembled WGS sequence"/>
</dbReference>
<proteinExistence type="predicted"/>